<feature type="coiled-coil region" evidence="1">
    <location>
        <begin position="367"/>
        <end position="464"/>
    </location>
</feature>
<accession>A0A8H8DC48</accession>
<dbReference type="RefSeq" id="XP_067549555.1">
    <property type="nucleotide sequence ID" value="XM_067691163.1"/>
</dbReference>
<dbReference type="GeneID" id="93650949"/>
<dbReference type="Gene3D" id="1.10.287.1490">
    <property type="match status" value="1"/>
</dbReference>
<evidence type="ECO:0000256" key="1">
    <source>
        <dbReference type="SAM" id="Coils"/>
    </source>
</evidence>
<evidence type="ECO:0000313" key="3">
    <source>
        <dbReference type="EMBL" id="KAG5420439.1"/>
    </source>
</evidence>
<feature type="compositionally biased region" description="Polar residues" evidence="2">
    <location>
        <begin position="864"/>
        <end position="874"/>
    </location>
</feature>
<organism evidence="3 4">
    <name type="scientific">Candida metapsilosis</name>
    <dbReference type="NCBI Taxonomy" id="273372"/>
    <lineage>
        <taxon>Eukaryota</taxon>
        <taxon>Fungi</taxon>
        <taxon>Dikarya</taxon>
        <taxon>Ascomycota</taxon>
        <taxon>Saccharomycotina</taxon>
        <taxon>Pichiomycetes</taxon>
        <taxon>Debaryomycetaceae</taxon>
        <taxon>Candida/Lodderomyces clade</taxon>
        <taxon>Candida</taxon>
    </lineage>
</organism>
<proteinExistence type="predicted"/>
<dbReference type="PANTHER" id="PTHR23159">
    <property type="entry name" value="CENTROSOMAL PROTEIN 2"/>
    <property type="match status" value="1"/>
</dbReference>
<gene>
    <name evidence="3" type="ORF">I9W82_002320</name>
</gene>
<dbReference type="EMBL" id="JAEOAQ010000002">
    <property type="protein sequence ID" value="KAG5420439.1"/>
    <property type="molecule type" value="Genomic_DNA"/>
</dbReference>
<keyword evidence="1" id="KW-0175">Coiled coil</keyword>
<evidence type="ECO:0000313" key="4">
    <source>
        <dbReference type="Proteomes" id="UP000669133"/>
    </source>
</evidence>
<feature type="compositionally biased region" description="Low complexity" evidence="2">
    <location>
        <begin position="891"/>
        <end position="902"/>
    </location>
</feature>
<dbReference type="AlphaFoldDB" id="A0A8H8DC48"/>
<protein>
    <recommendedName>
        <fullName evidence="5">Kinesin motor domain-containing protein</fullName>
    </recommendedName>
</protein>
<feature type="compositionally biased region" description="Basic residues" evidence="2">
    <location>
        <begin position="844"/>
        <end position="853"/>
    </location>
</feature>
<evidence type="ECO:0008006" key="5">
    <source>
        <dbReference type="Google" id="ProtNLM"/>
    </source>
</evidence>
<dbReference type="SUPFAM" id="SSF52540">
    <property type="entry name" value="P-loop containing nucleoside triphosphate hydrolases"/>
    <property type="match status" value="1"/>
</dbReference>
<dbReference type="PANTHER" id="PTHR23159:SF60">
    <property type="entry name" value="SPINDLE ASSEMBLY ABNORMAL PROTEIN 4"/>
    <property type="match status" value="1"/>
</dbReference>
<feature type="compositionally biased region" description="Basic and acidic residues" evidence="2">
    <location>
        <begin position="834"/>
        <end position="843"/>
    </location>
</feature>
<feature type="region of interest" description="Disordered" evidence="2">
    <location>
        <begin position="822"/>
        <end position="902"/>
    </location>
</feature>
<comment type="caution">
    <text evidence="3">The sequence shown here is derived from an EMBL/GenBank/DDBJ whole genome shotgun (WGS) entry which is preliminary data.</text>
</comment>
<dbReference type="OrthoDB" id="4089164at2759"/>
<name>A0A8H8DC48_9ASCO</name>
<feature type="compositionally biased region" description="Polar residues" evidence="2">
    <location>
        <begin position="822"/>
        <end position="833"/>
    </location>
</feature>
<sequence>MSVPLYLKIKQSTSSEPCFDVTSEKSIEFNDTKYDFEKIYQSNETQYPELINAHNTCIVLMEPTGGGKTTMMRQLVNAKLKSFDDEPVFVSSFEITNNKFLIDLMDPTSGKIPFSLINNFENKLKRKKASHDIIKDVFRQRSSKATEFNANSSRSCLVMTFFHHNSRTTFVDLMGNEKNSKFSSNIFANANMSSITQQMVNKQKDVRSHNLVTNYIFKNKDLKVVLNLDQDGDASLIKSTLTNIADIVKTFKLSTTPTVETKARRTPTYTLPTVSSIRGSPKKVIRKVSPVESKPAQLARPRTAVDRKYIVKKPPVPTRGPSKEAKIIEALKKEQIIAKQKYADSISDIKTEIGYFKQETSQMVNAYQDLRLQLDSLAKMNNEKEEAIAAAQEENAKIIEELSQMEKRVTEYKQVKTKHQEETERLDAELAKLKNELQDSAQTVSELNSLKASHESEMELQKEEGRKSMERIRSLNIELDEHKKLLASNDFDIRELREKVDSQSSLSAQKEQEFVELKNSRDELVDKNRALESELESAKLSLEKATTGNNEVSGEVKRLSELLATKEADLEKLQTLEQELSLLKQRQQTESESASSQLSTLKADIAAKQIKIDHLRNTETTLNQSVQQLQAEKQELESKVDELTLSNAELQKQIDATSTDNGRSAELERELSEVKNQVASLSQDLQEETSLNSQLKSDLEAAITKQQGLQSELADFKSNLQQRLNENEDLTNKLASKSQQLTTKIQTITQLESKMSDLKRAHELVIAEKDAEIKKLKSSPTKLGLSDEYNNAHLFSERSSPFGLFNPNDIYDDSVVEHTINLNQVNPPCNGSNKSDRKSPDRKSLHKKSHPKSSRSTTPKHTPTKNVLQPSNQFSSGPHSSGGKIKKKSGSNKSSPLKSIKA</sequence>
<evidence type="ECO:0000256" key="2">
    <source>
        <dbReference type="SAM" id="MobiDB-lite"/>
    </source>
</evidence>
<keyword evidence="4" id="KW-1185">Reference proteome</keyword>
<dbReference type="Proteomes" id="UP000669133">
    <property type="component" value="Unassembled WGS sequence"/>
</dbReference>
<feature type="coiled-coil region" evidence="1">
    <location>
        <begin position="493"/>
        <end position="768"/>
    </location>
</feature>
<reference evidence="3 4" key="1">
    <citation type="submission" date="2020-12" db="EMBL/GenBank/DDBJ databases">
        <title>Effect of drift, selection, and recombination on the evolution of hybrid genomes in Candida yeast pathogens.</title>
        <authorList>
            <person name="Mixao V."/>
            <person name="Ksiezopolska E."/>
            <person name="Saus E."/>
            <person name="Boekhout T."/>
            <person name="Gacser A."/>
            <person name="Gabaldon T."/>
        </authorList>
    </citation>
    <scope>NUCLEOTIDE SEQUENCE [LARGE SCALE GENOMIC DNA]</scope>
    <source>
        <strain evidence="3 4">BP57</strain>
    </source>
</reference>
<dbReference type="InterPro" id="IPR027417">
    <property type="entry name" value="P-loop_NTPase"/>
</dbReference>